<organism evidence="1 2">
    <name type="scientific">Mya arenaria</name>
    <name type="common">Soft-shell clam</name>
    <dbReference type="NCBI Taxonomy" id="6604"/>
    <lineage>
        <taxon>Eukaryota</taxon>
        <taxon>Metazoa</taxon>
        <taxon>Spiralia</taxon>
        <taxon>Lophotrochozoa</taxon>
        <taxon>Mollusca</taxon>
        <taxon>Bivalvia</taxon>
        <taxon>Autobranchia</taxon>
        <taxon>Heteroconchia</taxon>
        <taxon>Euheterodonta</taxon>
        <taxon>Imparidentia</taxon>
        <taxon>Neoheterodontei</taxon>
        <taxon>Myida</taxon>
        <taxon>Myoidea</taxon>
        <taxon>Myidae</taxon>
        <taxon>Mya</taxon>
    </lineage>
</organism>
<evidence type="ECO:0000313" key="2">
    <source>
        <dbReference type="Proteomes" id="UP001164746"/>
    </source>
</evidence>
<dbReference type="EMBL" id="CP111020">
    <property type="protein sequence ID" value="WAR15090.1"/>
    <property type="molecule type" value="Genomic_DNA"/>
</dbReference>
<protein>
    <submittedName>
        <fullName evidence="1">Uncharacterized protein</fullName>
    </submittedName>
</protein>
<proteinExistence type="predicted"/>
<reference evidence="1" key="1">
    <citation type="submission" date="2022-11" db="EMBL/GenBank/DDBJ databases">
        <title>Centuries of genome instability and evolution in soft-shell clam transmissible cancer (bioRxiv).</title>
        <authorList>
            <person name="Hart S.F.M."/>
            <person name="Yonemitsu M.A."/>
            <person name="Giersch R.M."/>
            <person name="Beal B.F."/>
            <person name="Arriagada G."/>
            <person name="Davis B.W."/>
            <person name="Ostrander E.A."/>
            <person name="Goff S.P."/>
            <person name="Metzger M.J."/>
        </authorList>
    </citation>
    <scope>NUCLEOTIDE SEQUENCE</scope>
    <source>
        <strain evidence="1">MELC-2E11</strain>
        <tissue evidence="1">Siphon/mantle</tissue>
    </source>
</reference>
<keyword evidence="2" id="KW-1185">Reference proteome</keyword>
<name>A0ABY7EYY2_MYAAR</name>
<gene>
    <name evidence="1" type="ORF">MAR_005195</name>
</gene>
<sequence>MYRFISESDKRNQTLLIAHLNIERTCNGNSYDDVFYLRNTRKITLTCAYDIHFYTWSMYFGQKLSCFAYCCLHLHLEYLCHMLLTPTSASSRKPS</sequence>
<evidence type="ECO:0000313" key="1">
    <source>
        <dbReference type="EMBL" id="WAR15090.1"/>
    </source>
</evidence>
<dbReference type="Proteomes" id="UP001164746">
    <property type="component" value="Chromosome 9"/>
</dbReference>
<accession>A0ABY7EYY2</accession>